<dbReference type="Pfam" id="PF03447">
    <property type="entry name" value="NAD_binding_3"/>
    <property type="match status" value="1"/>
</dbReference>
<dbReference type="InterPro" id="IPR019811">
    <property type="entry name" value="HDH_CS"/>
</dbReference>
<evidence type="ECO:0000256" key="4">
    <source>
        <dbReference type="ARBA" id="ARBA00013213"/>
    </source>
</evidence>
<keyword evidence="16" id="KW-1185">Reference proteome</keyword>
<evidence type="ECO:0000256" key="7">
    <source>
        <dbReference type="ARBA" id="ARBA00022697"/>
    </source>
</evidence>
<dbReference type="SUPFAM" id="SSF55021">
    <property type="entry name" value="ACT-like"/>
    <property type="match status" value="1"/>
</dbReference>
<dbReference type="Pfam" id="PF00742">
    <property type="entry name" value="Homoserine_dh"/>
    <property type="match status" value="1"/>
</dbReference>
<comment type="pathway">
    <text evidence="1">Amino-acid biosynthesis; L-threonine biosynthesis; L-threonine from L-aspartate: step 3/5.</text>
</comment>
<dbReference type="OrthoDB" id="9808167at2"/>
<dbReference type="GO" id="GO:0009088">
    <property type="term" value="P:threonine biosynthetic process"/>
    <property type="evidence" value="ECO:0007669"/>
    <property type="project" value="UniProtKB-UniPathway"/>
</dbReference>
<dbReference type="RefSeq" id="WP_012111869.1">
    <property type="nucleotide sequence ID" value="NC_009719.1"/>
</dbReference>
<evidence type="ECO:0000256" key="13">
    <source>
        <dbReference type="RuleBase" id="RU004171"/>
    </source>
</evidence>
<dbReference type="SUPFAM" id="SSF51735">
    <property type="entry name" value="NAD(P)-binding Rossmann-fold domains"/>
    <property type="match status" value="1"/>
</dbReference>
<feature type="active site" description="Proton donor" evidence="11">
    <location>
        <position position="207"/>
    </location>
</feature>
<dbReference type="CDD" id="cd04881">
    <property type="entry name" value="ACT_HSDH-Hom"/>
    <property type="match status" value="1"/>
</dbReference>
<dbReference type="Gene3D" id="3.40.50.720">
    <property type="entry name" value="NAD(P)-binding Rossmann-like Domain"/>
    <property type="match status" value="1"/>
</dbReference>
<dbReference type="Pfam" id="PF01842">
    <property type="entry name" value="ACT"/>
    <property type="match status" value="1"/>
</dbReference>
<evidence type="ECO:0000256" key="12">
    <source>
        <dbReference type="PIRSR" id="PIRSR000098-2"/>
    </source>
</evidence>
<dbReference type="Gene3D" id="3.30.360.10">
    <property type="entry name" value="Dihydrodipicolinate Reductase, domain 2"/>
    <property type="match status" value="1"/>
</dbReference>
<evidence type="ECO:0000256" key="8">
    <source>
        <dbReference type="ARBA" id="ARBA00022857"/>
    </source>
</evidence>
<dbReference type="PANTHER" id="PTHR43331">
    <property type="entry name" value="HOMOSERINE DEHYDROGENASE"/>
    <property type="match status" value="1"/>
</dbReference>
<evidence type="ECO:0000256" key="9">
    <source>
        <dbReference type="ARBA" id="ARBA00023002"/>
    </source>
</evidence>
<dbReference type="InterPro" id="IPR016204">
    <property type="entry name" value="HDH"/>
</dbReference>
<keyword evidence="8 12" id="KW-0521">NADP</keyword>
<dbReference type="Gene3D" id="3.30.70.260">
    <property type="match status" value="1"/>
</dbReference>
<evidence type="ECO:0000256" key="1">
    <source>
        <dbReference type="ARBA" id="ARBA00005056"/>
    </source>
</evidence>
<keyword evidence="10" id="KW-0486">Methionine biosynthesis</keyword>
<comment type="similarity">
    <text evidence="3 13">Belongs to the homoserine dehydrogenase family.</text>
</comment>
<evidence type="ECO:0000256" key="10">
    <source>
        <dbReference type="ARBA" id="ARBA00023167"/>
    </source>
</evidence>
<dbReference type="EC" id="1.1.1.3" evidence="4"/>
<proteinExistence type="inferred from homology"/>
<dbReference type="InterPro" id="IPR036291">
    <property type="entry name" value="NAD(P)-bd_dom_sf"/>
</dbReference>
<evidence type="ECO:0000256" key="6">
    <source>
        <dbReference type="ARBA" id="ARBA00022605"/>
    </source>
</evidence>
<gene>
    <name evidence="15" type="ordered locus">Plav_2946</name>
</gene>
<evidence type="ECO:0000256" key="3">
    <source>
        <dbReference type="ARBA" id="ARBA00006753"/>
    </source>
</evidence>
<feature type="binding site" evidence="12">
    <location>
        <position position="107"/>
    </location>
    <ligand>
        <name>NADPH</name>
        <dbReference type="ChEBI" id="CHEBI:57783"/>
    </ligand>
</feature>
<evidence type="ECO:0000259" key="14">
    <source>
        <dbReference type="PROSITE" id="PS51671"/>
    </source>
</evidence>
<dbReference type="SUPFAM" id="SSF55347">
    <property type="entry name" value="Glyceraldehyde-3-phosphate dehydrogenase-like, C-terminal domain"/>
    <property type="match status" value="1"/>
</dbReference>
<dbReference type="InterPro" id="IPR045865">
    <property type="entry name" value="ACT-like_dom_sf"/>
</dbReference>
<accession>A7HXC0</accession>
<dbReference type="eggNOG" id="COG0460">
    <property type="taxonomic scope" value="Bacteria"/>
</dbReference>
<keyword evidence="6" id="KW-0028">Amino-acid biosynthesis</keyword>
<feature type="binding site" evidence="12">
    <location>
        <position position="192"/>
    </location>
    <ligand>
        <name>L-homoserine</name>
        <dbReference type="ChEBI" id="CHEBI:57476"/>
    </ligand>
</feature>
<dbReference type="Proteomes" id="UP000006377">
    <property type="component" value="Chromosome"/>
</dbReference>
<protein>
    <recommendedName>
        <fullName evidence="5">Homoserine dehydrogenase</fullName>
        <ecNumber evidence="4">1.1.1.3</ecNumber>
    </recommendedName>
</protein>
<sequence>MTKALRIGIAGLGTVGAGVVKILAARGDYLAAACGRPIELVAVSARNSNKDRGIDLSGVRWESDPMALARADDIDLVAELIGGSEGVARELVEAALKAGKHVVTANKALIAHHGTALARLAEEKGVALNYEAAVAGGIPIVKTMRESLAGNEIRSIHGILNGTCNYILTEMETTGRDFADVLKDAQDLGYAEADPTFDVGGIDAAHKLAILASLAFGTEVDFANVHIEGIEKISATDIAFAREFGFKVKLLAIAEKVDGGVVQRVHPALVPEGTPLAAVSGVYNAVAVDGDRVGHLVLEGRGAGEGPTASAVLSDLADIARGLILPPFILPAKKLKAPAKPAMDTHKSSFYLRFLAVDRAGSMAAITQALAQASVSIERIVQRGEAGKKASGDGRLPVVFITHETDEGTMARVRALLAEHEDVAGTPQVVRIEDGELR</sequence>
<dbReference type="GO" id="GO:0050661">
    <property type="term" value="F:NADP binding"/>
    <property type="evidence" value="ECO:0007669"/>
    <property type="project" value="InterPro"/>
</dbReference>
<evidence type="ECO:0000313" key="16">
    <source>
        <dbReference type="Proteomes" id="UP000006377"/>
    </source>
</evidence>
<keyword evidence="7" id="KW-0791">Threonine biosynthesis</keyword>
<evidence type="ECO:0000256" key="5">
    <source>
        <dbReference type="ARBA" id="ARBA00013376"/>
    </source>
</evidence>
<reference evidence="15 16" key="1">
    <citation type="journal article" date="2011" name="Stand. Genomic Sci.">
        <title>Complete genome sequence of Parvibaculum lavamentivorans type strain (DS-1(T)).</title>
        <authorList>
            <person name="Schleheck D."/>
            <person name="Weiss M."/>
            <person name="Pitluck S."/>
            <person name="Bruce D."/>
            <person name="Land M.L."/>
            <person name="Han S."/>
            <person name="Saunders E."/>
            <person name="Tapia R."/>
            <person name="Detter C."/>
            <person name="Brettin T."/>
            <person name="Han J."/>
            <person name="Woyke T."/>
            <person name="Goodwin L."/>
            <person name="Pennacchio L."/>
            <person name="Nolan M."/>
            <person name="Cook A.M."/>
            <person name="Kjelleberg S."/>
            <person name="Thomas T."/>
        </authorList>
    </citation>
    <scope>NUCLEOTIDE SEQUENCE [LARGE SCALE GENOMIC DNA]</scope>
    <source>
        <strain evidence="16">DS-1 / DSM 13023 / NCIMB 13966</strain>
    </source>
</reference>
<feature type="binding site" evidence="12">
    <location>
        <begin position="10"/>
        <end position="17"/>
    </location>
    <ligand>
        <name>NADP(+)</name>
        <dbReference type="ChEBI" id="CHEBI:58349"/>
    </ligand>
</feature>
<dbReference type="PROSITE" id="PS51671">
    <property type="entry name" value="ACT"/>
    <property type="match status" value="1"/>
</dbReference>
<name>A7HXC0_PARL1</name>
<dbReference type="EMBL" id="CP000774">
    <property type="protein sequence ID" value="ABS64553.1"/>
    <property type="molecule type" value="Genomic_DNA"/>
</dbReference>
<evidence type="ECO:0000313" key="15">
    <source>
        <dbReference type="EMBL" id="ABS64553.1"/>
    </source>
</evidence>
<dbReference type="PROSITE" id="PS01042">
    <property type="entry name" value="HOMOSER_DHGENASE"/>
    <property type="match status" value="1"/>
</dbReference>
<keyword evidence="9 15" id="KW-0560">Oxidoreductase</keyword>
<dbReference type="InterPro" id="IPR002912">
    <property type="entry name" value="ACT_dom"/>
</dbReference>
<dbReference type="HOGENOM" id="CLU_009116_1_0_5"/>
<dbReference type="UniPathway" id="UPA00051">
    <property type="reaction ID" value="UER00465"/>
</dbReference>
<dbReference type="KEGG" id="pla:Plav_2946"/>
<dbReference type="STRING" id="402881.Plav_2946"/>
<dbReference type="InterPro" id="IPR005106">
    <property type="entry name" value="Asp/hSer_DH_NAD-bd"/>
</dbReference>
<dbReference type="FunFam" id="3.30.360.10:FF:000005">
    <property type="entry name" value="Homoserine dehydrogenase"/>
    <property type="match status" value="1"/>
</dbReference>
<dbReference type="PANTHER" id="PTHR43331:SF1">
    <property type="entry name" value="HOMOSERINE DEHYDROGENASE"/>
    <property type="match status" value="1"/>
</dbReference>
<dbReference type="NCBIfam" id="NF004976">
    <property type="entry name" value="PRK06349.1"/>
    <property type="match status" value="1"/>
</dbReference>
<evidence type="ECO:0000256" key="11">
    <source>
        <dbReference type="PIRSR" id="PIRSR000098-1"/>
    </source>
</evidence>
<dbReference type="UniPathway" id="UPA00050">
    <property type="reaction ID" value="UER00063"/>
</dbReference>
<dbReference type="AlphaFoldDB" id="A7HXC0"/>
<dbReference type="InterPro" id="IPR001342">
    <property type="entry name" value="HDH_cat"/>
</dbReference>
<organism evidence="15 16">
    <name type="scientific">Parvibaculum lavamentivorans (strain DS-1 / DSM 13023 / NCIMB 13966)</name>
    <dbReference type="NCBI Taxonomy" id="402881"/>
    <lineage>
        <taxon>Bacteria</taxon>
        <taxon>Pseudomonadati</taxon>
        <taxon>Pseudomonadota</taxon>
        <taxon>Alphaproteobacteria</taxon>
        <taxon>Hyphomicrobiales</taxon>
        <taxon>Parvibaculaceae</taxon>
        <taxon>Parvibaculum</taxon>
    </lineage>
</organism>
<evidence type="ECO:0000256" key="2">
    <source>
        <dbReference type="ARBA" id="ARBA00005062"/>
    </source>
</evidence>
<dbReference type="PIRSF" id="PIRSF000098">
    <property type="entry name" value="Homoser_dehydrog"/>
    <property type="match status" value="1"/>
</dbReference>
<dbReference type="GO" id="GO:0004412">
    <property type="term" value="F:homoserine dehydrogenase activity"/>
    <property type="evidence" value="ECO:0007669"/>
    <property type="project" value="UniProtKB-EC"/>
</dbReference>
<feature type="domain" description="ACT" evidence="14">
    <location>
        <begin position="351"/>
        <end position="431"/>
    </location>
</feature>
<dbReference type="GO" id="GO:0009086">
    <property type="term" value="P:methionine biosynthetic process"/>
    <property type="evidence" value="ECO:0007669"/>
    <property type="project" value="UniProtKB-KW"/>
</dbReference>
<comment type="pathway">
    <text evidence="2">Amino-acid biosynthesis; L-methionine biosynthesis via de novo pathway; L-homoserine from L-aspartate: step 3/3.</text>
</comment>